<dbReference type="STRING" id="526218.Sterm_2388"/>
<keyword evidence="3" id="KW-1185">Reference proteome</keyword>
<dbReference type="RefSeq" id="WP_012861835.1">
    <property type="nucleotide sequence ID" value="NC_013517.1"/>
</dbReference>
<gene>
    <name evidence="2" type="ordered locus">Sterm_2388</name>
</gene>
<dbReference type="HOGENOM" id="CLU_1703016_0_0_0"/>
<accession>D1AL98</accession>
<feature type="transmembrane region" description="Helical" evidence="1">
    <location>
        <begin position="92"/>
        <end position="111"/>
    </location>
</feature>
<dbReference type="AlphaFoldDB" id="D1AL98"/>
<reference evidence="3" key="1">
    <citation type="submission" date="2009-09" db="EMBL/GenBank/DDBJ databases">
        <title>The complete chromosome of Sebaldella termitidis ATCC 33386.</title>
        <authorList>
            <consortium name="US DOE Joint Genome Institute (JGI-PGF)"/>
            <person name="Lucas S."/>
            <person name="Copeland A."/>
            <person name="Lapidus A."/>
            <person name="Glavina del Rio T."/>
            <person name="Dalin E."/>
            <person name="Tice H."/>
            <person name="Bruce D."/>
            <person name="Goodwin L."/>
            <person name="Pitluck S."/>
            <person name="Kyrpides N."/>
            <person name="Mavromatis K."/>
            <person name="Ivanova N."/>
            <person name="Mikhailova N."/>
            <person name="Sims D."/>
            <person name="Meincke L."/>
            <person name="Brettin T."/>
            <person name="Detter J.C."/>
            <person name="Han C."/>
            <person name="Larimer F."/>
            <person name="Land M."/>
            <person name="Hauser L."/>
            <person name="Markowitz V."/>
            <person name="Cheng J.F."/>
            <person name="Hugenholtz P."/>
            <person name="Woyke T."/>
            <person name="Wu D."/>
            <person name="Eisen J.A."/>
        </authorList>
    </citation>
    <scope>NUCLEOTIDE SEQUENCE [LARGE SCALE GENOMIC DNA]</scope>
    <source>
        <strain evidence="3">ATCC 33386 / NCTC 11300</strain>
    </source>
</reference>
<reference evidence="2 3" key="2">
    <citation type="journal article" date="2010" name="Stand. Genomic Sci.">
        <title>Complete genome sequence of Sebaldella termitidis type strain (NCTC 11300).</title>
        <authorList>
            <person name="Harmon-Smith M."/>
            <person name="Celia L."/>
            <person name="Chertkov O."/>
            <person name="Lapidus A."/>
            <person name="Copeland A."/>
            <person name="Glavina Del Rio T."/>
            <person name="Nolan M."/>
            <person name="Lucas S."/>
            <person name="Tice H."/>
            <person name="Cheng J.F."/>
            <person name="Han C."/>
            <person name="Detter J.C."/>
            <person name="Bruce D."/>
            <person name="Goodwin L."/>
            <person name="Pitluck S."/>
            <person name="Pati A."/>
            <person name="Liolios K."/>
            <person name="Ivanova N."/>
            <person name="Mavromatis K."/>
            <person name="Mikhailova N."/>
            <person name="Chen A."/>
            <person name="Palaniappan K."/>
            <person name="Land M."/>
            <person name="Hauser L."/>
            <person name="Chang Y.J."/>
            <person name="Jeffries C.D."/>
            <person name="Brettin T."/>
            <person name="Goker M."/>
            <person name="Beck B."/>
            <person name="Bristow J."/>
            <person name="Eisen J.A."/>
            <person name="Markowitz V."/>
            <person name="Hugenholtz P."/>
            <person name="Kyrpides N.C."/>
            <person name="Klenk H.P."/>
            <person name="Chen F."/>
        </authorList>
    </citation>
    <scope>NUCLEOTIDE SEQUENCE [LARGE SCALE GENOMIC DNA]</scope>
    <source>
        <strain evidence="3">ATCC 33386 / NCTC 11300</strain>
    </source>
</reference>
<sequence length="154" mass="18020">MQSYREYEIASQWKPLVIISAILCILSLANNFMMLILTPRNMALYYEEMGIYNVEPPNVFRLFLIYSLLSFLLYGSGLLFGILIQKRKKAGLYMYTLYLILRLYLIYDMMIETGADILGWVSAVLFIFEAIIILKLWFTEDGKFWFSGKSVLTE</sequence>
<dbReference type="Proteomes" id="UP000000845">
    <property type="component" value="Chromosome"/>
</dbReference>
<organism evidence="2 3">
    <name type="scientific">Sebaldella termitidis (strain ATCC 33386 / NCTC 11300)</name>
    <dbReference type="NCBI Taxonomy" id="526218"/>
    <lineage>
        <taxon>Bacteria</taxon>
        <taxon>Fusobacteriati</taxon>
        <taxon>Fusobacteriota</taxon>
        <taxon>Fusobacteriia</taxon>
        <taxon>Fusobacteriales</taxon>
        <taxon>Leptotrichiaceae</taxon>
        <taxon>Sebaldella</taxon>
    </lineage>
</organism>
<protein>
    <recommendedName>
        <fullName evidence="4">DUF2569 domain-containing protein</fullName>
    </recommendedName>
</protein>
<evidence type="ECO:0000313" key="2">
    <source>
        <dbReference type="EMBL" id="ACZ09241.1"/>
    </source>
</evidence>
<feature type="transmembrane region" description="Helical" evidence="1">
    <location>
        <begin position="117"/>
        <end position="138"/>
    </location>
</feature>
<evidence type="ECO:0008006" key="4">
    <source>
        <dbReference type="Google" id="ProtNLM"/>
    </source>
</evidence>
<proteinExistence type="predicted"/>
<feature type="transmembrane region" description="Helical" evidence="1">
    <location>
        <begin position="16"/>
        <end position="39"/>
    </location>
</feature>
<name>D1AL98_SEBTE</name>
<keyword evidence="1" id="KW-0472">Membrane</keyword>
<evidence type="ECO:0000313" key="3">
    <source>
        <dbReference type="Proteomes" id="UP000000845"/>
    </source>
</evidence>
<keyword evidence="1" id="KW-1133">Transmembrane helix</keyword>
<evidence type="ECO:0000256" key="1">
    <source>
        <dbReference type="SAM" id="Phobius"/>
    </source>
</evidence>
<feature type="transmembrane region" description="Helical" evidence="1">
    <location>
        <begin position="59"/>
        <end position="80"/>
    </location>
</feature>
<dbReference type="KEGG" id="str:Sterm_2388"/>
<dbReference type="EMBL" id="CP001739">
    <property type="protein sequence ID" value="ACZ09241.1"/>
    <property type="molecule type" value="Genomic_DNA"/>
</dbReference>
<keyword evidence="1" id="KW-0812">Transmembrane</keyword>